<protein>
    <submittedName>
        <fullName evidence="2">Uncharacterized protein</fullName>
    </submittedName>
</protein>
<feature type="transmembrane region" description="Helical" evidence="1">
    <location>
        <begin position="60"/>
        <end position="81"/>
    </location>
</feature>
<accession>A0ABP9MR27</accession>
<keyword evidence="1" id="KW-0812">Transmembrane</keyword>
<keyword evidence="1" id="KW-0472">Membrane</keyword>
<gene>
    <name evidence="2" type="ORF">GCM10025760_34380</name>
</gene>
<evidence type="ECO:0000313" key="3">
    <source>
        <dbReference type="Proteomes" id="UP001501407"/>
    </source>
</evidence>
<dbReference type="EMBL" id="BAABKZ010000005">
    <property type="protein sequence ID" value="GAA5098875.1"/>
    <property type="molecule type" value="Genomic_DNA"/>
</dbReference>
<reference evidence="3" key="1">
    <citation type="journal article" date="2019" name="Int. J. Syst. Evol. Microbiol.">
        <title>The Global Catalogue of Microorganisms (GCM) 10K type strain sequencing project: providing services to taxonomists for standard genome sequencing and annotation.</title>
        <authorList>
            <consortium name="The Broad Institute Genomics Platform"/>
            <consortium name="The Broad Institute Genome Sequencing Center for Infectious Disease"/>
            <person name="Wu L."/>
            <person name="Ma J."/>
        </authorList>
    </citation>
    <scope>NUCLEOTIDE SEQUENCE [LARGE SCALE GENOMIC DNA]</scope>
    <source>
        <strain evidence="3">JCM 18959</strain>
    </source>
</reference>
<keyword evidence="1" id="KW-1133">Transmembrane helix</keyword>
<evidence type="ECO:0000256" key="1">
    <source>
        <dbReference type="SAM" id="Phobius"/>
    </source>
</evidence>
<comment type="caution">
    <text evidence="2">The sequence shown here is derived from an EMBL/GenBank/DDBJ whole genome shotgun (WGS) entry which is preliminary data.</text>
</comment>
<feature type="transmembrane region" description="Helical" evidence="1">
    <location>
        <begin position="93"/>
        <end position="116"/>
    </location>
</feature>
<dbReference type="Proteomes" id="UP001501407">
    <property type="component" value="Unassembled WGS sequence"/>
</dbReference>
<evidence type="ECO:0000313" key="2">
    <source>
        <dbReference type="EMBL" id="GAA5098875.1"/>
    </source>
</evidence>
<feature type="transmembrane region" description="Helical" evidence="1">
    <location>
        <begin position="21"/>
        <end position="40"/>
    </location>
</feature>
<sequence length="117" mass="12471">MTHEGAQPLYRAPRPIGTRVLVGWSIVSLGVSGLAWLWIWQAIFFAQQDLIEGLPVVTSWMTAGTFCAASIAGAAVCLGLCRRVESHRSRTRAVVSSSVALAVGIATALFVVALPFM</sequence>
<name>A0ABP9MR27_9MICO</name>
<organism evidence="2 3">
    <name type="scientific">Microbacterium yannicii</name>
    <dbReference type="NCBI Taxonomy" id="671622"/>
    <lineage>
        <taxon>Bacteria</taxon>
        <taxon>Bacillati</taxon>
        <taxon>Actinomycetota</taxon>
        <taxon>Actinomycetes</taxon>
        <taxon>Micrococcales</taxon>
        <taxon>Microbacteriaceae</taxon>
        <taxon>Microbacterium</taxon>
    </lineage>
</organism>
<proteinExistence type="predicted"/>
<keyword evidence="3" id="KW-1185">Reference proteome</keyword>
<dbReference type="RefSeq" id="WP_194415390.1">
    <property type="nucleotide sequence ID" value="NZ_BAABKZ010000005.1"/>
</dbReference>